<evidence type="ECO:0000256" key="4">
    <source>
        <dbReference type="ARBA" id="ARBA00022722"/>
    </source>
</evidence>
<accession>A0A151QM79</accession>
<evidence type="ECO:0000256" key="2">
    <source>
        <dbReference type="ARBA" id="ARBA00022679"/>
    </source>
</evidence>
<dbReference type="PANTHER" id="PTHR33064:SF37">
    <property type="entry name" value="RIBONUCLEASE H"/>
    <property type="match status" value="1"/>
</dbReference>
<dbReference type="GO" id="GO:0003964">
    <property type="term" value="F:RNA-directed DNA polymerase activity"/>
    <property type="evidence" value="ECO:0007669"/>
    <property type="project" value="UniProtKB-KW"/>
</dbReference>
<dbReference type="Gene3D" id="3.10.10.10">
    <property type="entry name" value="HIV Type 1 Reverse Transcriptase, subunit A, domain 1"/>
    <property type="match status" value="1"/>
</dbReference>
<evidence type="ECO:0000313" key="12">
    <source>
        <dbReference type="Proteomes" id="UP000075243"/>
    </source>
</evidence>
<dbReference type="Gene3D" id="3.30.420.10">
    <property type="entry name" value="Ribonuclease H-like superfamily/Ribonuclease H"/>
    <property type="match status" value="1"/>
</dbReference>
<dbReference type="EMBL" id="KQ486024">
    <property type="protein sequence ID" value="KYP31407.1"/>
    <property type="molecule type" value="Genomic_DNA"/>
</dbReference>
<keyword evidence="7" id="KW-0378">Hydrolase</keyword>
<dbReference type="PROSITE" id="PS50878">
    <property type="entry name" value="RT_POL"/>
    <property type="match status" value="1"/>
</dbReference>
<feature type="domain" description="RNase H type-1" evidence="10">
    <location>
        <begin position="241"/>
        <end position="387"/>
    </location>
</feature>
<dbReference type="InterPro" id="IPR002156">
    <property type="entry name" value="RNaseH_domain"/>
</dbReference>
<feature type="domain" description="Reverse transcriptase" evidence="9">
    <location>
        <begin position="1"/>
        <end position="151"/>
    </location>
</feature>
<keyword evidence="3" id="KW-0548">Nucleotidyltransferase</keyword>
<dbReference type="CDD" id="cd01647">
    <property type="entry name" value="RT_LTR"/>
    <property type="match status" value="1"/>
</dbReference>
<dbReference type="InterPro" id="IPR036397">
    <property type="entry name" value="RNaseH_sf"/>
</dbReference>
<evidence type="ECO:0000259" key="9">
    <source>
        <dbReference type="PROSITE" id="PS50878"/>
    </source>
</evidence>
<sequence length="387" mass="44835">MVYNYKRLNDNTHIDGYTIPSKEVLINRIQKAKWFSKFDLKSGFHQVKMHPDSIKWTAFSCSEGLFEWKVMPFGLKNAPQIFQRKMDNIFGEYKNFTCTYIDDVLVFSKTKEEHFLHLKQVLHLFEKFGLIVSKSKMEICKTHISFLGTEIGNGKIKLQPHISQKILAFPNKMEDVKTLRAFLGLLNYARNFIKDLGKFTAPLYNKTSLTGQRNFNSEDIKLVKQIKEMVKTLPSLSLPLDSDYLVVECDGCEMGWGGILKKKKNKFENISEEQICRYASGKYHTKPQIYSTSTDYEVNAVINSLKSFELFLINKKEITIRTDCEAIVAYGNSQINSDKKPHKRWLLFQEFIYHNGVKINFEHIKGIKNIAADILSRFAGMVDNETI</sequence>
<keyword evidence="4" id="KW-0540">Nuclease</keyword>
<dbReference type="PROSITE" id="PS50879">
    <property type="entry name" value="RNASE_H_1"/>
    <property type="match status" value="1"/>
</dbReference>
<dbReference type="InterPro" id="IPR041373">
    <property type="entry name" value="RT_RNaseH"/>
</dbReference>
<organism evidence="11 12">
    <name type="scientific">Cajanus cajan</name>
    <name type="common">Pigeon pea</name>
    <name type="synonym">Cajanus indicus</name>
    <dbReference type="NCBI Taxonomy" id="3821"/>
    <lineage>
        <taxon>Eukaryota</taxon>
        <taxon>Viridiplantae</taxon>
        <taxon>Streptophyta</taxon>
        <taxon>Embryophyta</taxon>
        <taxon>Tracheophyta</taxon>
        <taxon>Spermatophyta</taxon>
        <taxon>Magnoliopsida</taxon>
        <taxon>eudicotyledons</taxon>
        <taxon>Gunneridae</taxon>
        <taxon>Pentapetalae</taxon>
        <taxon>rosids</taxon>
        <taxon>fabids</taxon>
        <taxon>Fabales</taxon>
        <taxon>Fabaceae</taxon>
        <taxon>Papilionoideae</taxon>
        <taxon>50 kb inversion clade</taxon>
        <taxon>NPAAA clade</taxon>
        <taxon>indigoferoid/millettioid clade</taxon>
        <taxon>Phaseoleae</taxon>
        <taxon>Cajanus</taxon>
    </lineage>
</organism>
<evidence type="ECO:0000256" key="5">
    <source>
        <dbReference type="ARBA" id="ARBA00022750"/>
    </source>
</evidence>
<dbReference type="InterPro" id="IPR043502">
    <property type="entry name" value="DNA/RNA_pol_sf"/>
</dbReference>
<evidence type="ECO:0000256" key="1">
    <source>
        <dbReference type="ARBA" id="ARBA00022670"/>
    </source>
</evidence>
<evidence type="ECO:0000313" key="11">
    <source>
        <dbReference type="EMBL" id="KYP31407.1"/>
    </source>
</evidence>
<dbReference type="PANTHER" id="PTHR33064">
    <property type="entry name" value="POL PROTEIN"/>
    <property type="match status" value="1"/>
</dbReference>
<keyword evidence="5" id="KW-0064">Aspartyl protease</keyword>
<dbReference type="Gene3D" id="3.30.70.270">
    <property type="match status" value="2"/>
</dbReference>
<evidence type="ECO:0000256" key="8">
    <source>
        <dbReference type="ARBA" id="ARBA00022918"/>
    </source>
</evidence>
<dbReference type="GO" id="GO:0004523">
    <property type="term" value="F:RNA-DNA hybrid ribonuclease activity"/>
    <property type="evidence" value="ECO:0007669"/>
    <property type="project" value="InterPro"/>
</dbReference>
<dbReference type="InterPro" id="IPR051320">
    <property type="entry name" value="Viral_Replic_Matur_Polypro"/>
</dbReference>
<dbReference type="SUPFAM" id="SSF56672">
    <property type="entry name" value="DNA/RNA polymerases"/>
    <property type="match status" value="1"/>
</dbReference>
<dbReference type="InterPro" id="IPR043128">
    <property type="entry name" value="Rev_trsase/Diguanyl_cyclase"/>
</dbReference>
<evidence type="ECO:0000256" key="7">
    <source>
        <dbReference type="ARBA" id="ARBA00022801"/>
    </source>
</evidence>
<evidence type="ECO:0000259" key="10">
    <source>
        <dbReference type="PROSITE" id="PS50879"/>
    </source>
</evidence>
<gene>
    <name evidence="11" type="ORF">KK1_048298</name>
</gene>
<keyword evidence="12" id="KW-1185">Reference proteome</keyword>
<dbReference type="Proteomes" id="UP000075243">
    <property type="component" value="Unassembled WGS sequence"/>
</dbReference>
<keyword evidence="2" id="KW-0808">Transferase</keyword>
<keyword evidence="8" id="KW-0695">RNA-directed DNA polymerase</keyword>
<name>A0A151QM79_CAJCA</name>
<reference evidence="11" key="1">
    <citation type="journal article" date="2012" name="Nat. Biotechnol.">
        <title>Draft genome sequence of pigeonpea (Cajanus cajan), an orphan legume crop of resource-poor farmers.</title>
        <authorList>
            <person name="Varshney R.K."/>
            <person name="Chen W."/>
            <person name="Li Y."/>
            <person name="Bharti A.K."/>
            <person name="Saxena R.K."/>
            <person name="Schlueter J.A."/>
            <person name="Donoghue M.T."/>
            <person name="Azam S."/>
            <person name="Fan G."/>
            <person name="Whaley A.M."/>
            <person name="Farmer A.D."/>
            <person name="Sheridan J."/>
            <person name="Iwata A."/>
            <person name="Tuteja R."/>
            <person name="Penmetsa R.V."/>
            <person name="Wu W."/>
            <person name="Upadhyaya H.D."/>
            <person name="Yang S.P."/>
            <person name="Shah T."/>
            <person name="Saxena K.B."/>
            <person name="Michael T."/>
            <person name="McCombie W.R."/>
            <person name="Yang B."/>
            <person name="Zhang G."/>
            <person name="Yang H."/>
            <person name="Wang J."/>
            <person name="Spillane C."/>
            <person name="Cook D.R."/>
            <person name="May G.D."/>
            <person name="Xu X."/>
            <person name="Jackson S.A."/>
        </authorList>
    </citation>
    <scope>NUCLEOTIDE SEQUENCE [LARGE SCALE GENOMIC DNA]</scope>
</reference>
<proteinExistence type="predicted"/>
<keyword evidence="6" id="KW-0255">Endonuclease</keyword>
<dbReference type="InterPro" id="IPR000477">
    <property type="entry name" value="RT_dom"/>
</dbReference>
<evidence type="ECO:0000256" key="6">
    <source>
        <dbReference type="ARBA" id="ARBA00022759"/>
    </source>
</evidence>
<protein>
    <submittedName>
        <fullName evidence="11">Polyprotein</fullName>
    </submittedName>
</protein>
<evidence type="ECO:0000256" key="3">
    <source>
        <dbReference type="ARBA" id="ARBA00022695"/>
    </source>
</evidence>
<dbReference type="Pfam" id="PF00078">
    <property type="entry name" value="RVT_1"/>
    <property type="match status" value="1"/>
</dbReference>
<keyword evidence="1" id="KW-0645">Protease</keyword>
<dbReference type="Pfam" id="PF17917">
    <property type="entry name" value="RT_RNaseH"/>
    <property type="match status" value="1"/>
</dbReference>
<dbReference type="AlphaFoldDB" id="A0A151QM79"/>
<dbReference type="GO" id="GO:0004190">
    <property type="term" value="F:aspartic-type endopeptidase activity"/>
    <property type="evidence" value="ECO:0007669"/>
    <property type="project" value="UniProtKB-KW"/>
</dbReference>
<dbReference type="Gramene" id="C.cajan_46910.t">
    <property type="protein sequence ID" value="C.cajan_46910.t.cds1"/>
    <property type="gene ID" value="C.cajan_46910"/>
</dbReference>
<dbReference type="GO" id="GO:0006508">
    <property type="term" value="P:proteolysis"/>
    <property type="evidence" value="ECO:0007669"/>
    <property type="project" value="UniProtKB-KW"/>
</dbReference>
<dbReference type="GO" id="GO:0003676">
    <property type="term" value="F:nucleic acid binding"/>
    <property type="evidence" value="ECO:0007669"/>
    <property type="project" value="InterPro"/>
</dbReference>